<feature type="compositionally biased region" description="Acidic residues" evidence="5">
    <location>
        <begin position="801"/>
        <end position="827"/>
    </location>
</feature>
<evidence type="ECO:0000256" key="5">
    <source>
        <dbReference type="SAM" id="MobiDB-lite"/>
    </source>
</evidence>
<keyword evidence="10" id="KW-1185">Reference proteome</keyword>
<evidence type="ECO:0000256" key="3">
    <source>
        <dbReference type="ARBA" id="ARBA00022833"/>
    </source>
</evidence>
<dbReference type="SUPFAM" id="SSF161219">
    <property type="entry name" value="CHY zinc finger-like"/>
    <property type="match status" value="1"/>
</dbReference>
<dbReference type="Pfam" id="PF13639">
    <property type="entry name" value="zf-RING_2"/>
    <property type="match status" value="1"/>
</dbReference>
<feature type="region of interest" description="Disordered" evidence="5">
    <location>
        <begin position="102"/>
        <end position="149"/>
    </location>
</feature>
<feature type="compositionally biased region" description="Polar residues" evidence="5">
    <location>
        <begin position="34"/>
        <end position="47"/>
    </location>
</feature>
<keyword evidence="2 4" id="KW-0863">Zinc-finger</keyword>
<dbReference type="SUPFAM" id="SSF161245">
    <property type="entry name" value="Zinc hairpin stack"/>
    <property type="match status" value="1"/>
</dbReference>
<accession>A0A9Q8PLV1</accession>
<dbReference type="InterPro" id="IPR037275">
    <property type="entry name" value="Znf_CTCHY_sf"/>
</dbReference>
<reference evidence="9" key="2">
    <citation type="journal article" date="2022" name="Microb. Genom.">
        <title>A chromosome-scale genome assembly of the tomato pathogen Cladosporium fulvum reveals a compartmentalized genome architecture and the presence of a dispensable chromosome.</title>
        <authorList>
            <person name="Zaccaron A.Z."/>
            <person name="Chen L.H."/>
            <person name="Samaras A."/>
            <person name="Stergiopoulos I."/>
        </authorList>
    </citation>
    <scope>NUCLEOTIDE SEQUENCE</scope>
    <source>
        <strain evidence="9">Race5_Kim</strain>
    </source>
</reference>
<dbReference type="SMART" id="SM00184">
    <property type="entry name" value="RING"/>
    <property type="match status" value="1"/>
</dbReference>
<dbReference type="Proteomes" id="UP000756132">
    <property type="component" value="Chromosome 12"/>
</dbReference>
<dbReference type="SUPFAM" id="SSF57850">
    <property type="entry name" value="RING/U-box"/>
    <property type="match status" value="1"/>
</dbReference>
<dbReference type="InterPro" id="IPR017921">
    <property type="entry name" value="Znf_CTCHY"/>
</dbReference>
<evidence type="ECO:0000259" key="6">
    <source>
        <dbReference type="PROSITE" id="PS50089"/>
    </source>
</evidence>
<dbReference type="GO" id="GO:0008270">
    <property type="term" value="F:zinc ion binding"/>
    <property type="evidence" value="ECO:0007669"/>
    <property type="project" value="UniProtKB-KW"/>
</dbReference>
<dbReference type="GO" id="GO:0061630">
    <property type="term" value="F:ubiquitin protein ligase activity"/>
    <property type="evidence" value="ECO:0007669"/>
    <property type="project" value="TreeGrafter"/>
</dbReference>
<dbReference type="PROSITE" id="PS51270">
    <property type="entry name" value="ZF_CTCHY"/>
    <property type="match status" value="1"/>
</dbReference>
<dbReference type="EMBL" id="CP090174">
    <property type="protein sequence ID" value="UJO24769.1"/>
    <property type="molecule type" value="Genomic_DNA"/>
</dbReference>
<feature type="region of interest" description="Disordered" evidence="5">
    <location>
        <begin position="746"/>
        <end position="844"/>
    </location>
</feature>
<feature type="compositionally biased region" description="Basic and acidic residues" evidence="5">
    <location>
        <begin position="828"/>
        <end position="844"/>
    </location>
</feature>
<dbReference type="GO" id="GO:0016567">
    <property type="term" value="P:protein ubiquitination"/>
    <property type="evidence" value="ECO:0007669"/>
    <property type="project" value="TreeGrafter"/>
</dbReference>
<feature type="region of interest" description="Disordered" evidence="5">
    <location>
        <begin position="659"/>
        <end position="681"/>
    </location>
</feature>
<feature type="compositionally biased region" description="Low complexity" evidence="5">
    <location>
        <begin position="620"/>
        <end position="640"/>
    </location>
</feature>
<dbReference type="GO" id="GO:0006511">
    <property type="term" value="P:ubiquitin-dependent protein catabolic process"/>
    <property type="evidence" value="ECO:0007669"/>
    <property type="project" value="TreeGrafter"/>
</dbReference>
<dbReference type="Pfam" id="PF05495">
    <property type="entry name" value="zf-CHY"/>
    <property type="match status" value="1"/>
</dbReference>
<dbReference type="GO" id="GO:0005634">
    <property type="term" value="C:nucleus"/>
    <property type="evidence" value="ECO:0007669"/>
    <property type="project" value="TreeGrafter"/>
</dbReference>
<dbReference type="Gene3D" id="2.20.28.10">
    <property type="match status" value="1"/>
</dbReference>
<dbReference type="RefSeq" id="XP_047769135.1">
    <property type="nucleotide sequence ID" value="XM_047912657.1"/>
</dbReference>
<feature type="domain" description="CTCHY-type" evidence="8">
    <location>
        <begin position="355"/>
        <end position="421"/>
    </location>
</feature>
<dbReference type="InterPro" id="IPR013083">
    <property type="entry name" value="Znf_RING/FYVE/PHD"/>
</dbReference>
<feature type="region of interest" description="Disordered" evidence="5">
    <location>
        <begin position="1"/>
        <end position="58"/>
    </location>
</feature>
<dbReference type="PROSITE" id="PS50089">
    <property type="entry name" value="ZF_RING_2"/>
    <property type="match status" value="1"/>
</dbReference>
<name>A0A9Q8PLV1_PASFU</name>
<gene>
    <name evidence="9" type="ORF">CLAFUR5_13509</name>
</gene>
<feature type="domain" description="RING-type" evidence="6">
    <location>
        <begin position="422"/>
        <end position="464"/>
    </location>
</feature>
<keyword evidence="3" id="KW-0862">Zinc</keyword>
<dbReference type="OrthoDB" id="411372at2759"/>
<dbReference type="Gene3D" id="3.30.40.10">
    <property type="entry name" value="Zinc/RING finger domain, C3HC4 (zinc finger)"/>
    <property type="match status" value="1"/>
</dbReference>
<feature type="region of interest" description="Disordered" evidence="5">
    <location>
        <begin position="613"/>
        <end position="645"/>
    </location>
</feature>
<dbReference type="Pfam" id="PF14599">
    <property type="entry name" value="zinc_ribbon_6"/>
    <property type="match status" value="1"/>
</dbReference>
<dbReference type="GeneID" id="71993387"/>
<evidence type="ECO:0000256" key="1">
    <source>
        <dbReference type="ARBA" id="ARBA00022723"/>
    </source>
</evidence>
<evidence type="ECO:0000259" key="7">
    <source>
        <dbReference type="PROSITE" id="PS51266"/>
    </source>
</evidence>
<dbReference type="InterPro" id="IPR039512">
    <property type="entry name" value="RCHY1_zinc-ribbon"/>
</dbReference>
<evidence type="ECO:0000313" key="10">
    <source>
        <dbReference type="Proteomes" id="UP000756132"/>
    </source>
</evidence>
<reference evidence="9" key="1">
    <citation type="submission" date="2021-12" db="EMBL/GenBank/DDBJ databases">
        <authorList>
            <person name="Zaccaron A."/>
            <person name="Stergiopoulos I."/>
        </authorList>
    </citation>
    <scope>NUCLEOTIDE SEQUENCE</scope>
    <source>
        <strain evidence="9">Race5_Kim</strain>
    </source>
</reference>
<evidence type="ECO:0000256" key="2">
    <source>
        <dbReference type="ARBA" id="ARBA00022771"/>
    </source>
</evidence>
<dbReference type="PANTHER" id="PTHR21319">
    <property type="entry name" value="RING FINGER AND CHY ZINC FINGER DOMAIN-CONTAINING PROTEIN 1"/>
    <property type="match status" value="1"/>
</dbReference>
<dbReference type="KEGG" id="ffu:CLAFUR5_13509"/>
<feature type="region of interest" description="Disordered" evidence="5">
    <location>
        <begin position="499"/>
        <end position="523"/>
    </location>
</feature>
<evidence type="ECO:0000256" key="4">
    <source>
        <dbReference type="PROSITE-ProRule" id="PRU00601"/>
    </source>
</evidence>
<dbReference type="CDD" id="cd16464">
    <property type="entry name" value="RING-H2_Pirh2-like"/>
    <property type="match status" value="1"/>
</dbReference>
<dbReference type="InterPro" id="IPR037274">
    <property type="entry name" value="Znf_CHY_sf"/>
</dbReference>
<dbReference type="AlphaFoldDB" id="A0A9Q8PLV1"/>
<feature type="compositionally biased region" description="Polar residues" evidence="5">
    <location>
        <begin position="120"/>
        <end position="140"/>
    </location>
</feature>
<proteinExistence type="predicted"/>
<dbReference type="PROSITE" id="PS51266">
    <property type="entry name" value="ZF_CHY"/>
    <property type="match status" value="1"/>
</dbReference>
<dbReference type="InterPro" id="IPR008913">
    <property type="entry name" value="Znf_CHY"/>
</dbReference>
<dbReference type="InterPro" id="IPR001841">
    <property type="entry name" value="Znf_RING"/>
</dbReference>
<dbReference type="PANTHER" id="PTHR21319:SF0">
    <property type="entry name" value="AND RING FINGER DOMAIN PROTEIN, PUTATIVE (AFU_ORTHOLOGUE AFUA_1G08900)-RELATED"/>
    <property type="match status" value="1"/>
</dbReference>
<feature type="domain" description="CHY-type" evidence="7">
    <location>
        <begin position="282"/>
        <end position="353"/>
    </location>
</feature>
<evidence type="ECO:0000313" key="9">
    <source>
        <dbReference type="EMBL" id="UJO24769.1"/>
    </source>
</evidence>
<protein>
    <submittedName>
        <fullName evidence="9">Uncharacterized protein</fullName>
    </submittedName>
</protein>
<sequence length="844" mass="93351">MSGTAQAVRGESSGSAPLCPHTPSFDRLSHESQAHVQNASQPTTSSGGQNGSDACDCGTITIEDDDDLVVVEAIPQVQDAPRSFAGSTRRFRVASLPIRTTASDERMSVNPAHEAAETLRSPSITSPANDTNTSSPIETSNDNDDIGAPEEQRPLARVEYNMANMDGAIPENDGMSDLRQKLQEIKMLAVSTEEKAQRMHFLMMQDYLKHKSDQAPSPLQSHASGDLDIIDGSASPMLGAAALPIDPKNPYNLRHGDLEPVFSPLPKAPRDVEGELDEAIDDELPDLGCMHYKRNVKVQCFDCQRWFPCRHCHDNARDLPFAHQLNRKKTQNMLCMLCQTPQPAAEICVNCEEYTAWYYCSKCKLWDNDSNKRIYHCDDCGICRVGEGLGKDYVHCKRCNVCISISTSAAHPCIERATEGNCPLCLVPLFESRTAVVSLPCGHYMHGDCYKDLMGVTYKCPVCSKSAVNMELQWRKLDDEIEAQPMPVEDEVLDGVLPHIEGRPDGDEADAAQGQAGVTDTRPRRPREVWVGCNDCGARSWTPFHWLGLKCQRCDSYNTNQMAPTAVHETEAERIMRQQQQVHRHDFTGDAVLRDAGIGIETPEEFANSALEAPSSLQVPESPSQQPILSSSPQSPRLSSGAQSPGRYFVHNEELRRPSFTASRFSTPSMPNLPTLSNLPDMPRMPRMPNLPDLPNWPNLRQNLPNMPNVELPRFSPYEMIDAVSRSLSPMRYYLRGLDARDEEDLPNLAARRPASVRSGPERRMGGSKLRSGSEGSEGVESADLWGSDGGSGDSVHVGEAVEDESSEGEEWEDEDDEDEGEEEDKEETGKGGKREELELFGHR</sequence>
<organism evidence="9 10">
    <name type="scientific">Passalora fulva</name>
    <name type="common">Tomato leaf mold</name>
    <name type="synonym">Cladosporium fulvum</name>
    <dbReference type="NCBI Taxonomy" id="5499"/>
    <lineage>
        <taxon>Eukaryota</taxon>
        <taxon>Fungi</taxon>
        <taxon>Dikarya</taxon>
        <taxon>Ascomycota</taxon>
        <taxon>Pezizomycotina</taxon>
        <taxon>Dothideomycetes</taxon>
        <taxon>Dothideomycetidae</taxon>
        <taxon>Mycosphaerellales</taxon>
        <taxon>Mycosphaerellaceae</taxon>
        <taxon>Fulvia</taxon>
    </lineage>
</organism>
<feature type="compositionally biased region" description="Polar residues" evidence="5">
    <location>
        <begin position="660"/>
        <end position="678"/>
    </location>
</feature>
<evidence type="ECO:0000259" key="8">
    <source>
        <dbReference type="PROSITE" id="PS51270"/>
    </source>
</evidence>
<keyword evidence="1" id="KW-0479">Metal-binding</keyword>
<feature type="compositionally biased region" description="Low complexity" evidence="5">
    <location>
        <begin position="773"/>
        <end position="782"/>
    </location>
</feature>